<feature type="domain" description="PIN" evidence="1">
    <location>
        <begin position="10"/>
        <end position="136"/>
    </location>
</feature>
<dbReference type="InterPro" id="IPR029060">
    <property type="entry name" value="PIN-like_dom_sf"/>
</dbReference>
<evidence type="ECO:0000313" key="2">
    <source>
        <dbReference type="EMBL" id="MFC7192839.1"/>
    </source>
</evidence>
<keyword evidence="4" id="KW-1185">Reference proteome</keyword>
<evidence type="ECO:0000259" key="1">
    <source>
        <dbReference type="Pfam" id="PF01850"/>
    </source>
</evidence>
<protein>
    <submittedName>
        <fullName evidence="2">Type II toxin-antitoxin system VapC family toxin</fullName>
    </submittedName>
</protein>
<dbReference type="GeneID" id="76202635"/>
<reference evidence="4" key="2">
    <citation type="journal article" date="2019" name="Int. J. Syst. Evol. Microbiol.">
        <title>The Global Catalogue of Microorganisms (GCM) 10K type strain sequencing project: providing services to taxonomists for standard genome sequencing and annotation.</title>
        <authorList>
            <consortium name="The Broad Institute Genomics Platform"/>
            <consortium name="The Broad Institute Genome Sequencing Center for Infectious Disease"/>
            <person name="Wu L."/>
            <person name="Ma J."/>
        </authorList>
    </citation>
    <scope>NUCLEOTIDE SEQUENCE [LARGE SCALE GENOMIC DNA]</scope>
    <source>
        <strain evidence="4">RDMS1</strain>
    </source>
</reference>
<dbReference type="Proteomes" id="UP001596417">
    <property type="component" value="Unassembled WGS sequence"/>
</dbReference>
<proteinExistence type="predicted"/>
<reference evidence="2" key="3">
    <citation type="submission" date="2024-09" db="EMBL/GenBank/DDBJ databases">
        <authorList>
            <person name="Sun Q."/>
        </authorList>
    </citation>
    <scope>NUCLEOTIDE SEQUENCE</scope>
    <source>
        <strain evidence="2">NBRC 107106</strain>
    </source>
</reference>
<evidence type="ECO:0000313" key="4">
    <source>
        <dbReference type="Proteomes" id="UP001596417"/>
    </source>
</evidence>
<dbReference type="PANTHER" id="PTHR42188:SF1">
    <property type="entry name" value="23S RRNA-SPECIFIC ENDONUCLEASE VAPC20"/>
    <property type="match status" value="1"/>
</dbReference>
<dbReference type="EMBL" id="JBHTAX010000006">
    <property type="protein sequence ID" value="MFC7192839.1"/>
    <property type="molecule type" value="Genomic_DNA"/>
</dbReference>
<reference evidence="2" key="1">
    <citation type="journal article" date="2014" name="Int. J. Syst. Evol. Microbiol.">
        <title>Complete genome sequence of Corynebacterium casei LMG S-19264T (=DSM 44701T), isolated from a smear-ripened cheese.</title>
        <authorList>
            <consortium name="US DOE Joint Genome Institute (JGI-PGF)"/>
            <person name="Walter F."/>
            <person name="Albersmeier A."/>
            <person name="Kalinowski J."/>
            <person name="Ruckert C."/>
        </authorList>
    </citation>
    <scope>NUCLEOTIDE SEQUENCE [LARGE SCALE GENOMIC DNA]</scope>
    <source>
        <strain evidence="2">NBRC 107106</strain>
    </source>
</reference>
<dbReference type="AlphaFoldDB" id="A0ABD5YU74"/>
<accession>A0ABD5YU74</accession>
<dbReference type="InterPro" id="IPR039018">
    <property type="entry name" value="VapC20-like"/>
</dbReference>
<comment type="caution">
    <text evidence="2">The sequence shown here is derived from an EMBL/GenBank/DDBJ whole genome shotgun (WGS) entry which is preliminary data.</text>
</comment>
<gene>
    <name evidence="2" type="ORF">ACFQL7_25540</name>
    <name evidence="3" type="ORF">ACFQL7_27285</name>
</gene>
<organism evidence="2 4">
    <name type="scientific">Halocatena marina</name>
    <dbReference type="NCBI Taxonomy" id="2934937"/>
    <lineage>
        <taxon>Archaea</taxon>
        <taxon>Methanobacteriati</taxon>
        <taxon>Methanobacteriota</taxon>
        <taxon>Stenosarchaea group</taxon>
        <taxon>Halobacteria</taxon>
        <taxon>Halobacteriales</taxon>
        <taxon>Natronomonadaceae</taxon>
        <taxon>Halocatena</taxon>
    </lineage>
</organism>
<sequence length="149" mass="16107">MSERGATPLFIDTGGLYAVFDEDDAEHARAQAVFDAIRAGELAYRPIYMSAHTLSELVTLILARTGTAVAAEVLQTVRTSPNVTVLHPDAVAFDAACEQFEQYDDHDISLVDHLTGVLADERNVEHVFAFDSDFATLGLTRVPVDTGGP</sequence>
<dbReference type="Pfam" id="PF01850">
    <property type="entry name" value="PIN"/>
    <property type="match status" value="1"/>
</dbReference>
<evidence type="ECO:0000313" key="3">
    <source>
        <dbReference type="EMBL" id="MFC7193116.1"/>
    </source>
</evidence>
<name>A0ABD5YU74_9EURY</name>
<dbReference type="RefSeq" id="WP_248910501.1">
    <property type="nucleotide sequence ID" value="NZ_CP109982.1"/>
</dbReference>
<dbReference type="InterPro" id="IPR002716">
    <property type="entry name" value="PIN_dom"/>
</dbReference>
<dbReference type="PANTHER" id="PTHR42188">
    <property type="entry name" value="23S RRNA-SPECIFIC ENDONUCLEASE VAPC20"/>
    <property type="match status" value="1"/>
</dbReference>
<dbReference type="SUPFAM" id="SSF88723">
    <property type="entry name" value="PIN domain-like"/>
    <property type="match status" value="1"/>
</dbReference>
<dbReference type="Gene3D" id="3.40.50.1010">
    <property type="entry name" value="5'-nuclease"/>
    <property type="match status" value="1"/>
</dbReference>
<dbReference type="EMBL" id="JBHTAX010000006">
    <property type="protein sequence ID" value="MFC7193116.1"/>
    <property type="molecule type" value="Genomic_DNA"/>
</dbReference>